<evidence type="ECO:0000256" key="2">
    <source>
        <dbReference type="ARBA" id="ARBA00013184"/>
    </source>
</evidence>
<feature type="region of interest" description="Interaction with histone H4 N-terminus" evidence="9">
    <location>
        <begin position="40"/>
        <end position="42"/>
    </location>
</feature>
<dbReference type="PIRSF" id="PIRSF038084">
    <property type="entry name" value="HAT-B_cat"/>
    <property type="match status" value="1"/>
</dbReference>
<feature type="binding site" evidence="9">
    <location>
        <begin position="227"/>
        <end position="229"/>
    </location>
    <ligand>
        <name>acetyl-CoA</name>
        <dbReference type="ChEBI" id="CHEBI:57288"/>
    </ligand>
</feature>
<dbReference type="Gene3D" id="3.90.360.10">
    <property type="entry name" value="Histone acetyl transferase 1 (HAT1), N-terminal domain"/>
    <property type="match status" value="1"/>
</dbReference>
<dbReference type="AlphaFoldDB" id="A0A3N4I9P9"/>
<comment type="subunit">
    <text evidence="7">Component of the HAT-B complex composed of at least HAT1 and HAT2. The HAT-B complex binds to histone H4 tail.</text>
</comment>
<name>A0A3N4I9P9_ASCIM</name>
<comment type="subcellular location">
    <subcellularLocation>
        <location evidence="7">Cytoplasm</location>
    </subcellularLocation>
    <subcellularLocation>
        <location evidence="7">Nucleus</location>
    </subcellularLocation>
</comment>
<comment type="similarity">
    <text evidence="1 7">Belongs to the HAT1 family.</text>
</comment>
<dbReference type="InterPro" id="IPR000182">
    <property type="entry name" value="GNAT_dom"/>
</dbReference>
<dbReference type="Pfam" id="PF00583">
    <property type="entry name" value="Acetyltransf_1"/>
    <property type="match status" value="1"/>
</dbReference>
<protein>
    <recommendedName>
        <fullName evidence="3 7">Histone acetyltransferase type B catalytic subunit</fullName>
        <ecNumber evidence="2 7">2.3.1.48</ecNumber>
    </recommendedName>
</protein>
<keyword evidence="7" id="KW-0539">Nucleus</keyword>
<reference evidence="15 16" key="1">
    <citation type="journal article" date="2018" name="Nat. Ecol. Evol.">
        <title>Pezizomycetes genomes reveal the molecular basis of ectomycorrhizal truffle lifestyle.</title>
        <authorList>
            <person name="Murat C."/>
            <person name="Payen T."/>
            <person name="Noel B."/>
            <person name="Kuo A."/>
            <person name="Morin E."/>
            <person name="Chen J."/>
            <person name="Kohler A."/>
            <person name="Krizsan K."/>
            <person name="Balestrini R."/>
            <person name="Da Silva C."/>
            <person name="Montanini B."/>
            <person name="Hainaut M."/>
            <person name="Levati E."/>
            <person name="Barry K.W."/>
            <person name="Belfiori B."/>
            <person name="Cichocki N."/>
            <person name="Clum A."/>
            <person name="Dockter R.B."/>
            <person name="Fauchery L."/>
            <person name="Guy J."/>
            <person name="Iotti M."/>
            <person name="Le Tacon F."/>
            <person name="Lindquist E.A."/>
            <person name="Lipzen A."/>
            <person name="Malagnac F."/>
            <person name="Mello A."/>
            <person name="Molinier V."/>
            <person name="Miyauchi S."/>
            <person name="Poulain J."/>
            <person name="Riccioni C."/>
            <person name="Rubini A."/>
            <person name="Sitrit Y."/>
            <person name="Splivallo R."/>
            <person name="Traeger S."/>
            <person name="Wang M."/>
            <person name="Zifcakova L."/>
            <person name="Wipf D."/>
            <person name="Zambonelli A."/>
            <person name="Paolocci F."/>
            <person name="Nowrousian M."/>
            <person name="Ottonello S."/>
            <person name="Baldrian P."/>
            <person name="Spatafora J.W."/>
            <person name="Henrissat B."/>
            <person name="Nagy L.G."/>
            <person name="Aury J.M."/>
            <person name="Wincker P."/>
            <person name="Grigoriev I.V."/>
            <person name="Bonfante P."/>
            <person name="Martin F.M."/>
        </authorList>
    </citation>
    <scope>NUCLEOTIDE SEQUENCE [LARGE SCALE GENOMIC DNA]</scope>
    <source>
        <strain evidence="15 16">RN42</strain>
    </source>
</reference>
<feature type="region of interest" description="Interaction with histone H4 N-terminus" evidence="9">
    <location>
        <begin position="200"/>
        <end position="202"/>
    </location>
</feature>
<evidence type="ECO:0000256" key="12">
    <source>
        <dbReference type="SAM" id="MobiDB-lite"/>
    </source>
</evidence>
<evidence type="ECO:0000256" key="6">
    <source>
        <dbReference type="ARBA" id="ARBA00048017"/>
    </source>
</evidence>
<evidence type="ECO:0000313" key="15">
    <source>
        <dbReference type="EMBL" id="RPA80860.1"/>
    </source>
</evidence>
<evidence type="ECO:0000256" key="5">
    <source>
        <dbReference type="ARBA" id="ARBA00023315"/>
    </source>
</evidence>
<dbReference type="InterPro" id="IPR037113">
    <property type="entry name" value="Hat1_N_sf"/>
</dbReference>
<keyword evidence="7" id="KW-0963">Cytoplasm</keyword>
<sequence>MSDEWATSANECIKLSLVDPETQKNVVSFNPAMTYQIFDEAESIYGYKGLKVDLKFACDDLTPCITASWKEKIDAEGDAAAQDPVEILKEHLPEDVYTSESEWKAALKSRTEPFTPPGTCIHTYTHSGTTFSIYRTSLPTALCKTVLNNIQITTELLIEGGSQIPVEDEDWSDARWDVYFLYTSLPTSTKHSLVGYVTFYNFFTYLPGYDYSSHPETHHSRTRLSQFVILPPYQRQGHGSVLYDTVYAQYLADPSVLEITVEDPNEAFDILRYARDLPRLRKAKELPVDLTPSKVREAARTKPETSNGLLVTPSTFLSALRKELKLPERHFLQLLELHLLSVLNGIPKGGSKEARKTREDEERAYRLLIKERIYRQNKDSLAELEESERKEKLQETYESVVEGYREVLEGLKPKRREREEEEDGGARKKVKRG</sequence>
<dbReference type="Proteomes" id="UP000275078">
    <property type="component" value="Unassembled WGS sequence"/>
</dbReference>
<feature type="coiled-coil region" evidence="11">
    <location>
        <begin position="351"/>
        <end position="390"/>
    </location>
</feature>
<evidence type="ECO:0000259" key="14">
    <source>
        <dbReference type="Pfam" id="PF10394"/>
    </source>
</evidence>
<dbReference type="InterPro" id="IPR016181">
    <property type="entry name" value="Acyl_CoA_acyltransferase"/>
</dbReference>
<keyword evidence="5 7" id="KW-0012">Acyltransferase</keyword>
<keyword evidence="11" id="KW-0175">Coiled coil</keyword>
<dbReference type="Gene3D" id="3.40.630.30">
    <property type="match status" value="1"/>
</dbReference>
<dbReference type="STRING" id="1160509.A0A3N4I9P9"/>
<feature type="binding site" evidence="9">
    <location>
        <position position="265"/>
    </location>
    <ligand>
        <name>acetyl-CoA</name>
        <dbReference type="ChEBI" id="CHEBI:57288"/>
    </ligand>
</feature>
<feature type="active site" description="Proton donor/acceptor" evidence="8">
    <location>
        <position position="262"/>
    </location>
</feature>
<proteinExistence type="inferred from homology"/>
<evidence type="ECO:0000259" key="13">
    <source>
        <dbReference type="Pfam" id="PF00583"/>
    </source>
</evidence>
<accession>A0A3N4I9P9</accession>
<feature type="domain" description="N-acetyltransferase" evidence="13">
    <location>
        <begin position="182"/>
        <end position="266"/>
    </location>
</feature>
<organism evidence="15 16">
    <name type="scientific">Ascobolus immersus RN42</name>
    <dbReference type="NCBI Taxonomy" id="1160509"/>
    <lineage>
        <taxon>Eukaryota</taxon>
        <taxon>Fungi</taxon>
        <taxon>Dikarya</taxon>
        <taxon>Ascomycota</taxon>
        <taxon>Pezizomycotina</taxon>
        <taxon>Pezizomycetes</taxon>
        <taxon>Pezizales</taxon>
        <taxon>Ascobolaceae</taxon>
        <taxon>Ascobolus</taxon>
    </lineage>
</organism>
<dbReference type="GO" id="GO:0031509">
    <property type="term" value="P:subtelomeric heterochromatin formation"/>
    <property type="evidence" value="ECO:0007669"/>
    <property type="project" value="InterPro"/>
</dbReference>
<evidence type="ECO:0000256" key="8">
    <source>
        <dbReference type="PIRSR" id="PIRSR038084-1"/>
    </source>
</evidence>
<dbReference type="GO" id="GO:0004402">
    <property type="term" value="F:histone acetyltransferase activity"/>
    <property type="evidence" value="ECO:0007669"/>
    <property type="project" value="UniProtKB-UniRule"/>
</dbReference>
<comment type="catalytic activity">
    <reaction evidence="6 7">
        <text>L-lysyl-[protein] + acetyl-CoA = N(6)-acetyl-L-lysyl-[protein] + CoA + H(+)</text>
        <dbReference type="Rhea" id="RHEA:45948"/>
        <dbReference type="Rhea" id="RHEA-COMP:9752"/>
        <dbReference type="Rhea" id="RHEA-COMP:10731"/>
        <dbReference type="ChEBI" id="CHEBI:15378"/>
        <dbReference type="ChEBI" id="CHEBI:29969"/>
        <dbReference type="ChEBI" id="CHEBI:57287"/>
        <dbReference type="ChEBI" id="CHEBI:57288"/>
        <dbReference type="ChEBI" id="CHEBI:61930"/>
        <dbReference type="EC" id="2.3.1.48"/>
    </reaction>
</comment>
<feature type="binding site" evidence="9">
    <location>
        <begin position="234"/>
        <end position="240"/>
    </location>
    <ligand>
        <name>acetyl-CoA</name>
        <dbReference type="ChEBI" id="CHEBI:57288"/>
    </ligand>
</feature>
<dbReference type="GO" id="GO:0005737">
    <property type="term" value="C:cytoplasm"/>
    <property type="evidence" value="ECO:0007669"/>
    <property type="project" value="UniProtKB-SubCell"/>
</dbReference>
<keyword evidence="16" id="KW-1185">Reference proteome</keyword>
<dbReference type="GO" id="GO:0000781">
    <property type="term" value="C:chromosome, telomeric region"/>
    <property type="evidence" value="ECO:0007669"/>
    <property type="project" value="GOC"/>
</dbReference>
<dbReference type="OrthoDB" id="10253098at2759"/>
<dbReference type="EMBL" id="ML119684">
    <property type="protein sequence ID" value="RPA80860.1"/>
    <property type="molecule type" value="Genomic_DNA"/>
</dbReference>
<comment type="function">
    <text evidence="7">Catalytic component of the histone acetylase B (HAT-B) complex. Has intrinsic substrate specificity that modifies lysine in recognition sequence GXGKXG. Involved in DNA double-strand break repair.</text>
</comment>
<dbReference type="InterPro" id="IPR017380">
    <property type="entry name" value="Hist_AcTrfase_B-typ_cat-su"/>
</dbReference>
<feature type="domain" description="Histone acetyl transferase HAT1 N-terminal" evidence="14">
    <location>
        <begin position="5"/>
        <end position="159"/>
    </location>
</feature>
<evidence type="ECO:0000313" key="16">
    <source>
        <dbReference type="Proteomes" id="UP000275078"/>
    </source>
</evidence>
<evidence type="ECO:0000256" key="3">
    <source>
        <dbReference type="ARBA" id="ARBA00021268"/>
    </source>
</evidence>
<keyword evidence="4 7" id="KW-0808">Transferase</keyword>
<feature type="site" description="Interaction with histone H4 N-terminus" evidence="10">
    <location>
        <position position="176"/>
    </location>
</feature>
<dbReference type="GO" id="GO:0005634">
    <property type="term" value="C:nucleus"/>
    <property type="evidence" value="ECO:0007669"/>
    <property type="project" value="UniProtKB-SubCell"/>
</dbReference>
<gene>
    <name evidence="15" type="ORF">BJ508DRAFT_415127</name>
</gene>
<dbReference type="InterPro" id="IPR019467">
    <property type="entry name" value="Hat1_N"/>
</dbReference>
<dbReference type="PANTHER" id="PTHR12046">
    <property type="entry name" value="HISTONE ACETYLTRANSFERASE TYPE B CATALYTIC SUBUNIT"/>
    <property type="match status" value="1"/>
</dbReference>
<dbReference type="Pfam" id="PF10394">
    <property type="entry name" value="Hat1_N"/>
    <property type="match status" value="1"/>
</dbReference>
<dbReference type="EC" id="2.3.1.48" evidence="2 7"/>
<evidence type="ECO:0000256" key="10">
    <source>
        <dbReference type="PIRSR" id="PIRSR038084-3"/>
    </source>
</evidence>
<dbReference type="SUPFAM" id="SSF55729">
    <property type="entry name" value="Acyl-CoA N-acyltransferases (Nat)"/>
    <property type="match status" value="1"/>
</dbReference>
<feature type="region of interest" description="Disordered" evidence="12">
    <location>
        <begin position="412"/>
        <end position="433"/>
    </location>
</feature>
<evidence type="ECO:0000256" key="4">
    <source>
        <dbReference type="ARBA" id="ARBA00022679"/>
    </source>
</evidence>
<evidence type="ECO:0000256" key="7">
    <source>
        <dbReference type="PIRNR" id="PIRNR038084"/>
    </source>
</evidence>
<evidence type="ECO:0000256" key="11">
    <source>
        <dbReference type="SAM" id="Coils"/>
    </source>
</evidence>
<evidence type="ECO:0000256" key="9">
    <source>
        <dbReference type="PIRSR" id="PIRSR038084-2"/>
    </source>
</evidence>
<evidence type="ECO:0000256" key="1">
    <source>
        <dbReference type="ARBA" id="ARBA00010543"/>
    </source>
</evidence>